<dbReference type="Proteomes" id="UP001139125">
    <property type="component" value="Unassembled WGS sequence"/>
</dbReference>
<dbReference type="EMBL" id="JANDBC010000001">
    <property type="protein sequence ID" value="MCP9291167.1"/>
    <property type="molecule type" value="Genomic_DNA"/>
</dbReference>
<evidence type="ECO:0000313" key="1">
    <source>
        <dbReference type="EMBL" id="MCP9291167.1"/>
    </source>
</evidence>
<dbReference type="PANTHER" id="PTHR31389:SF4">
    <property type="entry name" value="LD39211P"/>
    <property type="match status" value="1"/>
</dbReference>
<organism evidence="1 2">
    <name type="scientific">Gracilimonas sediminicola</name>
    <dbReference type="NCBI Taxonomy" id="2952158"/>
    <lineage>
        <taxon>Bacteria</taxon>
        <taxon>Pseudomonadati</taxon>
        <taxon>Balneolota</taxon>
        <taxon>Balneolia</taxon>
        <taxon>Balneolales</taxon>
        <taxon>Balneolaceae</taxon>
        <taxon>Gracilimonas</taxon>
    </lineage>
</organism>
<dbReference type="SUPFAM" id="SSF53448">
    <property type="entry name" value="Nucleotide-diphospho-sugar transferases"/>
    <property type="match status" value="1"/>
</dbReference>
<dbReference type="InterPro" id="IPR012444">
    <property type="entry name" value="DUF1647"/>
</dbReference>
<protein>
    <submittedName>
        <fullName evidence="1">DUF1647 domain-containing protein</fullName>
    </submittedName>
</protein>
<dbReference type="RefSeq" id="WP_255133864.1">
    <property type="nucleotide sequence ID" value="NZ_JANDBC010000001.1"/>
</dbReference>
<evidence type="ECO:0000313" key="2">
    <source>
        <dbReference type="Proteomes" id="UP001139125"/>
    </source>
</evidence>
<proteinExistence type="predicted"/>
<accession>A0A9X2L2P6</accession>
<dbReference type="AlphaFoldDB" id="A0A9X2L2P6"/>
<comment type="caution">
    <text evidence="1">The sequence shown here is derived from an EMBL/GenBank/DDBJ whole genome shotgun (WGS) entry which is preliminary data.</text>
</comment>
<reference evidence="1" key="1">
    <citation type="submission" date="2022-06" db="EMBL/GenBank/DDBJ databases">
        <title>Gracilimonas sp. CAU 1638 isolated from sea sediment.</title>
        <authorList>
            <person name="Kim W."/>
        </authorList>
    </citation>
    <scope>NUCLEOTIDE SEQUENCE</scope>
    <source>
        <strain evidence="1">CAU 1638</strain>
    </source>
</reference>
<sequence>MGTKANYIISAADERYFRSFLQLYHSYIQTEEFNNSGFIFYDIGLNEEQRVYLKELQSKNGHNFTSHKFDFENYPEFVKLKYKTYSWKPIIIHEVINQREANILWLDSANIILKNLKPIWNVISETGSYAPFSGSGTLDEWTVQETLDYMNVPQRWYGKRNRAGNTCGFSYSNKVIKEVIEKWRELALIKECIKPEGANRSNHRDDQSLLSILLMEAAEKDNLTLTDDEVDISSWNPTSFISVRNFVSPSIPESLNVLTIPYFKVVRQIDMLINRLF</sequence>
<dbReference type="Pfam" id="PF07801">
    <property type="entry name" value="DUF1647"/>
    <property type="match status" value="1"/>
</dbReference>
<dbReference type="PANTHER" id="PTHR31389">
    <property type="entry name" value="LD39211P"/>
    <property type="match status" value="1"/>
</dbReference>
<dbReference type="InterPro" id="IPR029044">
    <property type="entry name" value="Nucleotide-diphossugar_trans"/>
</dbReference>
<name>A0A9X2L2P6_9BACT</name>
<gene>
    <name evidence="1" type="ORF">NM125_06190</name>
</gene>
<dbReference type="Gene3D" id="3.90.550.10">
    <property type="entry name" value="Spore Coat Polysaccharide Biosynthesis Protein SpsA, Chain A"/>
    <property type="match status" value="1"/>
</dbReference>
<keyword evidence="2" id="KW-1185">Reference proteome</keyword>